<dbReference type="InterPro" id="IPR006530">
    <property type="entry name" value="YD"/>
</dbReference>
<dbReference type="Gene3D" id="2.180.10.10">
    <property type="entry name" value="RHS repeat-associated core"/>
    <property type="match status" value="1"/>
</dbReference>
<feature type="domain" description="DUF6531" evidence="2">
    <location>
        <begin position="225"/>
        <end position="303"/>
    </location>
</feature>
<keyword evidence="1" id="KW-0732">Signal</keyword>
<dbReference type="AlphaFoldDB" id="A0A4U0PWB3"/>
<dbReference type="Proteomes" id="UP000310016">
    <property type="component" value="Unassembled WGS sequence"/>
</dbReference>
<evidence type="ECO:0000256" key="1">
    <source>
        <dbReference type="SAM" id="SignalP"/>
    </source>
</evidence>
<evidence type="ECO:0000313" key="4">
    <source>
        <dbReference type="Proteomes" id="UP000310016"/>
    </source>
</evidence>
<dbReference type="InterPro" id="IPR031325">
    <property type="entry name" value="RHS_repeat"/>
</dbReference>
<dbReference type="Pfam" id="PF20148">
    <property type="entry name" value="DUF6531"/>
    <property type="match status" value="1"/>
</dbReference>
<dbReference type="OrthoDB" id="8578052at2"/>
<name>A0A4U0PWB3_9NEIS</name>
<keyword evidence="4" id="KW-1185">Reference proteome</keyword>
<evidence type="ECO:0000313" key="3">
    <source>
        <dbReference type="EMBL" id="TJZ72851.1"/>
    </source>
</evidence>
<accession>A0A4U0PWB3</accession>
<dbReference type="RefSeq" id="WP_136773765.1">
    <property type="nucleotide sequence ID" value="NZ_SUMF01000014.1"/>
</dbReference>
<dbReference type="EMBL" id="SUMF01000014">
    <property type="protein sequence ID" value="TJZ72851.1"/>
    <property type="molecule type" value="Genomic_DNA"/>
</dbReference>
<feature type="chain" id="PRO_5020560627" evidence="1">
    <location>
        <begin position="43"/>
        <end position="601"/>
    </location>
</feature>
<protein>
    <submittedName>
        <fullName evidence="3">RHS repeat protein</fullName>
    </submittedName>
</protein>
<dbReference type="InterPro" id="IPR050708">
    <property type="entry name" value="T6SS_VgrG/RHS"/>
</dbReference>
<evidence type="ECO:0000259" key="2">
    <source>
        <dbReference type="Pfam" id="PF20148"/>
    </source>
</evidence>
<feature type="signal peptide" evidence="1">
    <location>
        <begin position="1"/>
        <end position="42"/>
    </location>
</feature>
<dbReference type="InterPro" id="IPR045351">
    <property type="entry name" value="DUF6531"/>
</dbReference>
<dbReference type="NCBIfam" id="TIGR01643">
    <property type="entry name" value="YD_repeat_2x"/>
    <property type="match status" value="1"/>
</dbReference>
<comment type="caution">
    <text evidence="3">The sequence shown here is derived from an EMBL/GenBank/DDBJ whole genome shotgun (WGS) entry which is preliminary data.</text>
</comment>
<reference evidence="3 4" key="1">
    <citation type="submission" date="2019-04" db="EMBL/GenBank/DDBJ databases">
        <title>Chitiniphilus eburnea sp. nov., a novel chitinolytic bacterium isolated from aquaculture sludge.</title>
        <authorList>
            <person name="Sheng M."/>
        </authorList>
    </citation>
    <scope>NUCLEOTIDE SEQUENCE [LARGE SCALE GENOMIC DNA]</scope>
    <source>
        <strain evidence="3 4">HX-2-15</strain>
    </source>
</reference>
<dbReference type="Pfam" id="PF05593">
    <property type="entry name" value="RHS_repeat"/>
    <property type="match status" value="2"/>
</dbReference>
<sequence>MQDKKPAVVSIQHKAQLRARHFALLRPLAAALLLGGAGQAWGATCSVANTLIGSEITATDGPNTAGEFLYKLSPIRCSAGKVVVYDSSLGFPDAFEVGWVLPSQIESNGTLQGMRYNSRVFKNQCSTHLVVVHKNYTGTINDGAPGSANVSLTVAAYPVRTAVYLDVFKQPLYLQHGPTVPPCMPNVPFPPQVKETTGCDVPNGGDWTPLFTAAGPATPIRSQCGNPIAFNSGRKLQTEVDYAQAAGTGLSFTRSYDSQSSGVGADAGVLGNRWQHNHDFRLVFVAAQSKVYVRRGSGAVIHFVPKPGVADQWQGDADIVDTVKKLADGWEYTTADRTVERYNTDGRLLRRTFRNGQFLDYTNDATGRLTKITDYVGRTLTLGYNATGQLTSVTTPSNHVIGYGYTAGVLSSVTYPDNTSRQYRYVDRTVAGTTVPTLLTEIIDESAISYAKWDYDAKAAASLSEHAASVDRNTITYGRDATDKINSATVIDPLATTWVYTLADVLGVRRPVGETRQFDNKSRSQLFDAQGNLVNVSDFNGTLTTYQYDLTRNLPLSASVAAGTPQARTITTTWHSTLRLPASITEPGRSTTFTYDANGNL</sequence>
<organism evidence="3 4">
    <name type="scientific">Chitiniphilus eburneus</name>
    <dbReference type="NCBI Taxonomy" id="2571148"/>
    <lineage>
        <taxon>Bacteria</taxon>
        <taxon>Pseudomonadati</taxon>
        <taxon>Pseudomonadota</taxon>
        <taxon>Betaproteobacteria</taxon>
        <taxon>Neisseriales</taxon>
        <taxon>Chitinibacteraceae</taxon>
        <taxon>Chitiniphilus</taxon>
    </lineage>
</organism>
<feature type="non-terminal residue" evidence="3">
    <location>
        <position position="601"/>
    </location>
</feature>
<dbReference type="PANTHER" id="PTHR32305:SF15">
    <property type="entry name" value="PROTEIN RHSA-RELATED"/>
    <property type="match status" value="1"/>
</dbReference>
<proteinExistence type="predicted"/>
<dbReference type="PANTHER" id="PTHR32305">
    <property type="match status" value="1"/>
</dbReference>
<gene>
    <name evidence="3" type="ORF">FAZ21_12430</name>
</gene>